<dbReference type="SUPFAM" id="SSF52402">
    <property type="entry name" value="Adenine nucleotide alpha hydrolases-like"/>
    <property type="match status" value="1"/>
</dbReference>
<accession>A0A840IDC8</accession>
<protein>
    <recommendedName>
        <fullName evidence="3">Universal stress protein</fullName>
    </recommendedName>
</protein>
<evidence type="ECO:0000313" key="2">
    <source>
        <dbReference type="Proteomes" id="UP000585272"/>
    </source>
</evidence>
<keyword evidence="2" id="KW-1185">Reference proteome</keyword>
<proteinExistence type="predicted"/>
<gene>
    <name evidence="1" type="ORF">BDZ31_001941</name>
</gene>
<reference evidence="1 2" key="1">
    <citation type="submission" date="2020-08" db="EMBL/GenBank/DDBJ databases">
        <title>Genomic Encyclopedia of Archaeal and Bacterial Type Strains, Phase II (KMG-II): from individual species to whole genera.</title>
        <authorList>
            <person name="Goeker M."/>
        </authorList>
    </citation>
    <scope>NUCLEOTIDE SEQUENCE [LARGE SCALE GENOMIC DNA]</scope>
    <source>
        <strain evidence="1 2">DSM 23288</strain>
    </source>
</reference>
<comment type="caution">
    <text evidence="1">The sequence shown here is derived from an EMBL/GenBank/DDBJ whole genome shotgun (WGS) entry which is preliminary data.</text>
</comment>
<dbReference type="RefSeq" id="WP_183341482.1">
    <property type="nucleotide sequence ID" value="NZ_JACHNU010000002.1"/>
</dbReference>
<dbReference type="EMBL" id="JACHNU010000002">
    <property type="protein sequence ID" value="MBB4662355.1"/>
    <property type="molecule type" value="Genomic_DNA"/>
</dbReference>
<name>A0A840IDC8_9ACTN</name>
<organism evidence="1 2">
    <name type="scientific">Conexibacter arvalis</name>
    <dbReference type="NCBI Taxonomy" id="912552"/>
    <lineage>
        <taxon>Bacteria</taxon>
        <taxon>Bacillati</taxon>
        <taxon>Actinomycetota</taxon>
        <taxon>Thermoleophilia</taxon>
        <taxon>Solirubrobacterales</taxon>
        <taxon>Conexibacteraceae</taxon>
        <taxon>Conexibacter</taxon>
    </lineage>
</organism>
<dbReference type="AlphaFoldDB" id="A0A840IDC8"/>
<dbReference type="Proteomes" id="UP000585272">
    <property type="component" value="Unassembled WGS sequence"/>
</dbReference>
<dbReference type="Gene3D" id="3.40.50.620">
    <property type="entry name" value="HUPs"/>
    <property type="match status" value="1"/>
</dbReference>
<sequence length="135" mass="14502">MRLLVLVEEAISAELLRSVTSDLAPDAEVLVVAPATTRSPLRFWVSDVDRAIEHAERTEVETVERLTEAGIDASGEVGDSEPLVAVQDALATFPADRIVIVGHPEGRRDYREDGGLAAEVRERFGIPVDVGTVAG</sequence>
<dbReference type="InterPro" id="IPR014729">
    <property type="entry name" value="Rossmann-like_a/b/a_fold"/>
</dbReference>
<evidence type="ECO:0008006" key="3">
    <source>
        <dbReference type="Google" id="ProtNLM"/>
    </source>
</evidence>
<evidence type="ECO:0000313" key="1">
    <source>
        <dbReference type="EMBL" id="MBB4662355.1"/>
    </source>
</evidence>